<evidence type="ECO:0000313" key="2">
    <source>
        <dbReference type="Proteomes" id="UP001066276"/>
    </source>
</evidence>
<sequence>MTEYAFCDDPGMGRHVMSPPYLRGKREGEYHKCWESHKCPCPQLVSGIQKADNVSATSVFLVCELVAPIYEYLVSVRYGAEPVLHSHSVGSDPSSLPYPESQ</sequence>
<organism evidence="1 2">
    <name type="scientific">Pleurodeles waltl</name>
    <name type="common">Iberian ribbed newt</name>
    <dbReference type="NCBI Taxonomy" id="8319"/>
    <lineage>
        <taxon>Eukaryota</taxon>
        <taxon>Metazoa</taxon>
        <taxon>Chordata</taxon>
        <taxon>Craniata</taxon>
        <taxon>Vertebrata</taxon>
        <taxon>Euteleostomi</taxon>
        <taxon>Amphibia</taxon>
        <taxon>Batrachia</taxon>
        <taxon>Caudata</taxon>
        <taxon>Salamandroidea</taxon>
        <taxon>Salamandridae</taxon>
        <taxon>Pleurodelinae</taxon>
        <taxon>Pleurodeles</taxon>
    </lineage>
</organism>
<comment type="caution">
    <text evidence="1">The sequence shown here is derived from an EMBL/GenBank/DDBJ whole genome shotgun (WGS) entry which is preliminary data.</text>
</comment>
<keyword evidence="2" id="KW-1185">Reference proteome</keyword>
<evidence type="ECO:0000313" key="1">
    <source>
        <dbReference type="EMBL" id="KAJ1153265.1"/>
    </source>
</evidence>
<accession>A0AAV7RP44</accession>
<dbReference type="Proteomes" id="UP001066276">
    <property type="component" value="Chromosome 5"/>
</dbReference>
<proteinExistence type="predicted"/>
<dbReference type="EMBL" id="JANPWB010000009">
    <property type="protein sequence ID" value="KAJ1153265.1"/>
    <property type="molecule type" value="Genomic_DNA"/>
</dbReference>
<reference evidence="1" key="1">
    <citation type="journal article" date="2022" name="bioRxiv">
        <title>Sequencing and chromosome-scale assembly of the giantPleurodeles waltlgenome.</title>
        <authorList>
            <person name="Brown T."/>
            <person name="Elewa A."/>
            <person name="Iarovenko S."/>
            <person name="Subramanian E."/>
            <person name="Araus A.J."/>
            <person name="Petzold A."/>
            <person name="Susuki M."/>
            <person name="Suzuki K.-i.T."/>
            <person name="Hayashi T."/>
            <person name="Toyoda A."/>
            <person name="Oliveira C."/>
            <person name="Osipova E."/>
            <person name="Leigh N.D."/>
            <person name="Simon A."/>
            <person name="Yun M.H."/>
        </authorList>
    </citation>
    <scope>NUCLEOTIDE SEQUENCE</scope>
    <source>
        <strain evidence="1">20211129_DDA</strain>
        <tissue evidence="1">Liver</tissue>
    </source>
</reference>
<name>A0AAV7RP44_PLEWA</name>
<gene>
    <name evidence="1" type="ORF">NDU88_006026</name>
</gene>
<protein>
    <submittedName>
        <fullName evidence="1">Uncharacterized protein</fullName>
    </submittedName>
</protein>
<dbReference type="AlphaFoldDB" id="A0AAV7RP44"/>